<feature type="region of interest" description="Disordered" evidence="1">
    <location>
        <begin position="37"/>
        <end position="68"/>
    </location>
</feature>
<protein>
    <recommendedName>
        <fullName evidence="5">Cathelicidin antimicrobial peptide C-terminal domain-containing protein</fullName>
    </recommendedName>
</protein>
<comment type="caution">
    <text evidence="3">The sequence shown here is derived from an EMBL/GenBank/DDBJ whole genome shotgun (WGS) entry which is preliminary data.</text>
</comment>
<dbReference type="Proteomes" id="UP000179076">
    <property type="component" value="Unassembled WGS sequence"/>
</dbReference>
<dbReference type="AlphaFoldDB" id="A0A1F6VDK1"/>
<feature type="compositionally biased region" description="Basic and acidic residues" evidence="1">
    <location>
        <begin position="46"/>
        <end position="68"/>
    </location>
</feature>
<evidence type="ECO:0000313" key="4">
    <source>
        <dbReference type="Proteomes" id="UP000179076"/>
    </source>
</evidence>
<feature type="signal peptide" evidence="2">
    <location>
        <begin position="1"/>
        <end position="24"/>
    </location>
</feature>
<evidence type="ECO:0000313" key="3">
    <source>
        <dbReference type="EMBL" id="OGI67710.1"/>
    </source>
</evidence>
<reference evidence="3 4" key="1">
    <citation type="journal article" date="2016" name="Nat. Commun.">
        <title>Thousands of microbial genomes shed light on interconnected biogeochemical processes in an aquifer system.</title>
        <authorList>
            <person name="Anantharaman K."/>
            <person name="Brown C.T."/>
            <person name="Hug L.A."/>
            <person name="Sharon I."/>
            <person name="Castelle C.J."/>
            <person name="Probst A.J."/>
            <person name="Thomas B.C."/>
            <person name="Singh A."/>
            <person name="Wilkins M.J."/>
            <person name="Karaoz U."/>
            <person name="Brodie E.L."/>
            <person name="Williams K.H."/>
            <person name="Hubbard S.S."/>
            <person name="Banfield J.F."/>
        </authorList>
    </citation>
    <scope>NUCLEOTIDE SEQUENCE [LARGE SCALE GENOMIC DNA]</scope>
</reference>
<sequence length="68" mass="7319">MRMSTLKMLSILSVSLLLGTGLLACERKTTVEKIQDAVTPQGPMEKAGEKAGEKVDEAVEKTKDAVNK</sequence>
<organism evidence="3 4">
    <name type="scientific">Candidatus Muproteobacteria bacterium RBG_16_60_9</name>
    <dbReference type="NCBI Taxonomy" id="1817755"/>
    <lineage>
        <taxon>Bacteria</taxon>
        <taxon>Pseudomonadati</taxon>
        <taxon>Pseudomonadota</taxon>
        <taxon>Candidatus Muproteobacteria</taxon>
    </lineage>
</organism>
<name>A0A1F6VDK1_9PROT</name>
<evidence type="ECO:0000256" key="1">
    <source>
        <dbReference type="SAM" id="MobiDB-lite"/>
    </source>
</evidence>
<keyword evidence="2" id="KW-0732">Signal</keyword>
<feature type="chain" id="PRO_5009527216" description="Cathelicidin antimicrobial peptide C-terminal domain-containing protein" evidence="2">
    <location>
        <begin position="25"/>
        <end position="68"/>
    </location>
</feature>
<accession>A0A1F6VDK1</accession>
<proteinExistence type="predicted"/>
<evidence type="ECO:0008006" key="5">
    <source>
        <dbReference type="Google" id="ProtNLM"/>
    </source>
</evidence>
<evidence type="ECO:0000256" key="2">
    <source>
        <dbReference type="SAM" id="SignalP"/>
    </source>
</evidence>
<dbReference type="EMBL" id="MFSP01000049">
    <property type="protein sequence ID" value="OGI67710.1"/>
    <property type="molecule type" value="Genomic_DNA"/>
</dbReference>
<gene>
    <name evidence="3" type="ORF">A2W18_09665</name>
</gene>
<dbReference type="PROSITE" id="PS51257">
    <property type="entry name" value="PROKAR_LIPOPROTEIN"/>
    <property type="match status" value="1"/>
</dbReference>